<dbReference type="Proteomes" id="UP001454036">
    <property type="component" value="Unassembled WGS sequence"/>
</dbReference>
<protein>
    <submittedName>
        <fullName evidence="2">Uncharacterized protein</fullName>
    </submittedName>
</protein>
<accession>A0AAV3S170</accession>
<reference evidence="2 3" key="1">
    <citation type="submission" date="2024-01" db="EMBL/GenBank/DDBJ databases">
        <title>The complete chloroplast genome sequence of Lithospermum erythrorhizon: insights into the phylogenetic relationship among Boraginaceae species and the maternal lineages of purple gromwells.</title>
        <authorList>
            <person name="Okada T."/>
            <person name="Watanabe K."/>
        </authorList>
    </citation>
    <scope>NUCLEOTIDE SEQUENCE [LARGE SCALE GENOMIC DNA]</scope>
</reference>
<evidence type="ECO:0000256" key="1">
    <source>
        <dbReference type="SAM" id="MobiDB-lite"/>
    </source>
</evidence>
<dbReference type="EMBL" id="BAABME010013571">
    <property type="protein sequence ID" value="GAA0186317.1"/>
    <property type="molecule type" value="Genomic_DNA"/>
</dbReference>
<dbReference type="AlphaFoldDB" id="A0AAV3S170"/>
<organism evidence="2 3">
    <name type="scientific">Lithospermum erythrorhizon</name>
    <name type="common">Purple gromwell</name>
    <name type="synonym">Lithospermum officinale var. erythrorhizon</name>
    <dbReference type="NCBI Taxonomy" id="34254"/>
    <lineage>
        <taxon>Eukaryota</taxon>
        <taxon>Viridiplantae</taxon>
        <taxon>Streptophyta</taxon>
        <taxon>Embryophyta</taxon>
        <taxon>Tracheophyta</taxon>
        <taxon>Spermatophyta</taxon>
        <taxon>Magnoliopsida</taxon>
        <taxon>eudicotyledons</taxon>
        <taxon>Gunneridae</taxon>
        <taxon>Pentapetalae</taxon>
        <taxon>asterids</taxon>
        <taxon>lamiids</taxon>
        <taxon>Boraginales</taxon>
        <taxon>Boraginaceae</taxon>
        <taxon>Boraginoideae</taxon>
        <taxon>Lithospermeae</taxon>
        <taxon>Lithospermum</taxon>
    </lineage>
</organism>
<sequence length="260" mass="29511">MRGIPFKSNLQSVHVVRPLLLEALFQGYSHTPDPLEAPSEKIASLEEELAKVRGELAECQRINVLLNNEKKKLTEYYLGLHKKHEEVTSQWDKLKEESSGFDIQITQLSGYRDVAIAEASRTTQEAKPLEDEVKCLEDVTSQHPKELWAAVENFKQSAEFKGALSATVDVTPRHGAPVERFKKSPEFLDTLGVNAAYGAYIFVRKYREKYPDLHCDYQEFQEDYNSSWFTELSLDAPSEEEDEEEEEEGAPLANDAAPKA</sequence>
<gene>
    <name evidence="2" type="ORF">LIER_33605</name>
</gene>
<proteinExistence type="predicted"/>
<feature type="region of interest" description="Disordered" evidence="1">
    <location>
        <begin position="231"/>
        <end position="260"/>
    </location>
</feature>
<evidence type="ECO:0000313" key="3">
    <source>
        <dbReference type="Proteomes" id="UP001454036"/>
    </source>
</evidence>
<keyword evidence="3" id="KW-1185">Reference proteome</keyword>
<feature type="compositionally biased region" description="Acidic residues" evidence="1">
    <location>
        <begin position="237"/>
        <end position="249"/>
    </location>
</feature>
<evidence type="ECO:0000313" key="2">
    <source>
        <dbReference type="EMBL" id="GAA0186317.1"/>
    </source>
</evidence>
<name>A0AAV3S170_LITER</name>
<comment type="caution">
    <text evidence="2">The sequence shown here is derived from an EMBL/GenBank/DDBJ whole genome shotgun (WGS) entry which is preliminary data.</text>
</comment>